<protein>
    <submittedName>
        <fullName evidence="1">Uncharacterized protein</fullName>
    </submittedName>
</protein>
<proteinExistence type="predicted"/>
<name>A0A1C3HLA3_SERMA</name>
<evidence type="ECO:0000313" key="1">
    <source>
        <dbReference type="EMBL" id="SAY45785.1"/>
    </source>
</evidence>
<dbReference type="EMBL" id="LT575490">
    <property type="protein sequence ID" value="SAY45785.1"/>
    <property type="molecule type" value="Genomic_DNA"/>
</dbReference>
<sequence length="50" mass="5983">MTDKNWREEIVQAIQDAELQRFAEEHQLQALFAPQQEEQHGRLSADHRPR</sequence>
<accession>A0A1C3HLA3</accession>
<dbReference type="AlphaFoldDB" id="A0A1C3HLA3"/>
<gene>
    <name evidence="1" type="ORF">PWN146_04525</name>
</gene>
<dbReference type="RefSeq" id="WP_165384406.1">
    <property type="nucleotide sequence ID" value="NZ_CAYAEN010000010.1"/>
</dbReference>
<organism evidence="1">
    <name type="scientific">Serratia marcescens</name>
    <dbReference type="NCBI Taxonomy" id="615"/>
    <lineage>
        <taxon>Bacteria</taxon>
        <taxon>Pseudomonadati</taxon>
        <taxon>Pseudomonadota</taxon>
        <taxon>Gammaproteobacteria</taxon>
        <taxon>Enterobacterales</taxon>
        <taxon>Yersiniaceae</taxon>
        <taxon>Serratia</taxon>
    </lineage>
</organism>
<reference evidence="1" key="1">
    <citation type="submission" date="2016-05" db="EMBL/GenBank/DDBJ databases">
        <authorList>
            <person name="Cock P.J.A."/>
            <person name="Cock P.J.A."/>
        </authorList>
    </citation>
    <scope>NUCLEOTIDE SEQUENCE</scope>
    <source>
        <strain evidence="1">PWN146_assembly</strain>
    </source>
</reference>